<dbReference type="InterPro" id="IPR011990">
    <property type="entry name" value="TPR-like_helical_dom_sf"/>
</dbReference>
<name>A0A1I7NDK9_9HYPH</name>
<dbReference type="Proteomes" id="UP000199423">
    <property type="component" value="Unassembled WGS sequence"/>
</dbReference>
<organism evidence="1 2">
    <name type="scientific">Hyphomicrobium facile</name>
    <dbReference type="NCBI Taxonomy" id="51670"/>
    <lineage>
        <taxon>Bacteria</taxon>
        <taxon>Pseudomonadati</taxon>
        <taxon>Pseudomonadota</taxon>
        <taxon>Alphaproteobacteria</taxon>
        <taxon>Hyphomicrobiales</taxon>
        <taxon>Hyphomicrobiaceae</taxon>
        <taxon>Hyphomicrobium</taxon>
    </lineage>
</organism>
<dbReference type="RefSeq" id="WP_143111378.1">
    <property type="nucleotide sequence ID" value="NZ_FPCH01000002.1"/>
</dbReference>
<protein>
    <recommendedName>
        <fullName evidence="3">Tetratricopeptide repeat-containing protein</fullName>
    </recommendedName>
</protein>
<dbReference type="Gene3D" id="2.60.120.260">
    <property type="entry name" value="Galactose-binding domain-like"/>
    <property type="match status" value="1"/>
</dbReference>
<accession>A0A1I7NDK9</accession>
<dbReference type="EMBL" id="FPCH01000002">
    <property type="protein sequence ID" value="SFV32764.1"/>
    <property type="molecule type" value="Genomic_DNA"/>
</dbReference>
<evidence type="ECO:0008006" key="3">
    <source>
        <dbReference type="Google" id="ProtNLM"/>
    </source>
</evidence>
<sequence>MTRRFLVFSIGVALVWLVASKSFVAYLAITAPDKALRVSSSNSTALLNLADQALAPNDAAADITNVEKEGVLGGLSKAASGSSRASDQQVAAWAKTALANEPFNARAYRILGEIAERSGDLRSATKLMSAAARHSLHESKAVYWLMRKAFEQRDFRTATYYADVLLRTQEQANEHIVPLLAKIAEDKDGTSEVKALLRTNPPWRRQFFATLLNSVTHARTPLDLLLSLQDSPNPPTTVELRTYLDFLIDHQFYDLAYSAWLQFLSAGDLQRVGFLFNGSFESMPSGLPFDWVITPGYGVTIDIAERPPLTAFDTVADRSSEQSNERALFIEFGYGRAEFQPVWQLLMLAPGDYKLSGQYQGQLQGRRGLIWRTDCADNSAQLGQSDMLLGVAPAWKSFEFDFKVPNTGCRAQKLQLVLDARSASEQMISGSIWIDDIKIVRRKP</sequence>
<evidence type="ECO:0000313" key="2">
    <source>
        <dbReference type="Proteomes" id="UP000199423"/>
    </source>
</evidence>
<keyword evidence="2" id="KW-1185">Reference proteome</keyword>
<proteinExistence type="predicted"/>
<evidence type="ECO:0000313" key="1">
    <source>
        <dbReference type="EMBL" id="SFV32764.1"/>
    </source>
</evidence>
<dbReference type="AlphaFoldDB" id="A0A1I7NDK9"/>
<dbReference type="OrthoDB" id="8410830at2"/>
<dbReference type="Gene3D" id="1.25.40.10">
    <property type="entry name" value="Tetratricopeptide repeat domain"/>
    <property type="match status" value="1"/>
</dbReference>
<dbReference type="STRING" id="51670.SAMN04488557_1717"/>
<gene>
    <name evidence="1" type="ORF">SAMN04488557_1717</name>
</gene>
<reference evidence="2" key="1">
    <citation type="submission" date="2016-10" db="EMBL/GenBank/DDBJ databases">
        <authorList>
            <person name="Varghese N."/>
            <person name="Submissions S."/>
        </authorList>
    </citation>
    <scope>NUCLEOTIDE SEQUENCE [LARGE SCALE GENOMIC DNA]</scope>
    <source>
        <strain evidence="2">DSM 1565</strain>
    </source>
</reference>